<dbReference type="PANTHER" id="PTHR44196:SF1">
    <property type="entry name" value="DEHYDROGENASE_REDUCTASE SDR FAMILY MEMBER 7B"/>
    <property type="match status" value="1"/>
</dbReference>
<name>A0A9P6VRW2_9HELO</name>
<evidence type="ECO:0000256" key="4">
    <source>
        <dbReference type="ARBA" id="ARBA00037096"/>
    </source>
</evidence>
<reference evidence="5" key="1">
    <citation type="submission" date="2019-07" db="EMBL/GenBank/DDBJ databases">
        <title>Hyphodiscus hymeniophilus genome sequencing and assembly.</title>
        <authorList>
            <person name="Kramer G."/>
            <person name="Nodwell J."/>
        </authorList>
    </citation>
    <scope>NUCLEOTIDE SEQUENCE</scope>
    <source>
        <strain evidence="5">ATCC 34498</strain>
    </source>
</reference>
<comment type="function">
    <text evidence="4">Putative oxidoreductase.</text>
</comment>
<dbReference type="Gene3D" id="3.40.50.720">
    <property type="entry name" value="NAD(P)-binding Rossmann-like Domain"/>
    <property type="match status" value="1"/>
</dbReference>
<evidence type="ECO:0000256" key="2">
    <source>
        <dbReference type="ARBA" id="ARBA00022857"/>
    </source>
</evidence>
<proteinExistence type="inferred from homology"/>
<keyword evidence="3" id="KW-0560">Oxidoreductase</keyword>
<comment type="caution">
    <text evidence="5">The sequence shown here is derived from an EMBL/GenBank/DDBJ whole genome shotgun (WGS) entry which is preliminary data.</text>
</comment>
<dbReference type="SUPFAM" id="SSF51735">
    <property type="entry name" value="NAD(P)-binding Rossmann-fold domains"/>
    <property type="match status" value="1"/>
</dbReference>
<dbReference type="GO" id="GO:0016020">
    <property type="term" value="C:membrane"/>
    <property type="evidence" value="ECO:0007669"/>
    <property type="project" value="TreeGrafter"/>
</dbReference>
<evidence type="ECO:0000313" key="6">
    <source>
        <dbReference type="Proteomes" id="UP000785200"/>
    </source>
</evidence>
<dbReference type="EMBL" id="VNKQ01000002">
    <property type="protein sequence ID" value="KAG0652488.1"/>
    <property type="molecule type" value="Genomic_DNA"/>
</dbReference>
<dbReference type="GO" id="GO:0016491">
    <property type="term" value="F:oxidoreductase activity"/>
    <property type="evidence" value="ECO:0007669"/>
    <property type="project" value="UniProtKB-KW"/>
</dbReference>
<dbReference type="InterPro" id="IPR036291">
    <property type="entry name" value="NAD(P)-bd_dom_sf"/>
</dbReference>
<dbReference type="PROSITE" id="PS00061">
    <property type="entry name" value="ADH_SHORT"/>
    <property type="match status" value="1"/>
</dbReference>
<dbReference type="PRINTS" id="PR00081">
    <property type="entry name" value="GDHRDH"/>
</dbReference>
<dbReference type="PANTHER" id="PTHR44196">
    <property type="entry name" value="DEHYDROGENASE/REDUCTASE SDR FAMILY MEMBER 7B"/>
    <property type="match status" value="1"/>
</dbReference>
<sequence>MSANISQILIIGATSGIGEAFAKHFHSQGKKVIAAGRRVERLNNLKAQLAGLQTVQLDVENIDALETNLNAIIKAFPDLDSIFVMAGKMEFFNFTDPSTSTSKSLISEATTNFIAPLLIARSMIPHLHSLKRPTTFITVTSGLAFVPVPLSPMYSATKAAIHTFSVILRAQCAGSNVNVVELVPPYVDTDLDSHFRDQVKKLQGDRAMPPMPLQEYMEKATAIMDKGGEKEVAVGFAEIGVGAWRGAFGPIMQNLGISG</sequence>
<dbReference type="Pfam" id="PF00106">
    <property type="entry name" value="adh_short"/>
    <property type="match status" value="1"/>
</dbReference>
<dbReference type="AlphaFoldDB" id="A0A9P6VRW2"/>
<keyword evidence="6" id="KW-1185">Reference proteome</keyword>
<evidence type="ECO:0000313" key="5">
    <source>
        <dbReference type="EMBL" id="KAG0652488.1"/>
    </source>
</evidence>
<keyword evidence="2" id="KW-0521">NADP</keyword>
<comment type="similarity">
    <text evidence="1">Belongs to the short-chain dehydrogenases/reductases (SDR) family.</text>
</comment>
<protein>
    <submittedName>
        <fullName evidence="5">Oxidoreductase</fullName>
    </submittedName>
</protein>
<dbReference type="Proteomes" id="UP000785200">
    <property type="component" value="Unassembled WGS sequence"/>
</dbReference>
<gene>
    <name evidence="5" type="ORF">D0Z07_0068</name>
</gene>
<evidence type="ECO:0000256" key="3">
    <source>
        <dbReference type="ARBA" id="ARBA00023002"/>
    </source>
</evidence>
<dbReference type="InterPro" id="IPR020904">
    <property type="entry name" value="Sc_DH/Rdtase_CS"/>
</dbReference>
<dbReference type="OrthoDB" id="37659at2759"/>
<dbReference type="InterPro" id="IPR002347">
    <property type="entry name" value="SDR_fam"/>
</dbReference>
<organism evidence="5 6">
    <name type="scientific">Hyphodiscus hymeniophilus</name>
    <dbReference type="NCBI Taxonomy" id="353542"/>
    <lineage>
        <taxon>Eukaryota</taxon>
        <taxon>Fungi</taxon>
        <taxon>Dikarya</taxon>
        <taxon>Ascomycota</taxon>
        <taxon>Pezizomycotina</taxon>
        <taxon>Leotiomycetes</taxon>
        <taxon>Helotiales</taxon>
        <taxon>Hyphodiscaceae</taxon>
        <taxon>Hyphodiscus</taxon>
    </lineage>
</organism>
<evidence type="ECO:0000256" key="1">
    <source>
        <dbReference type="ARBA" id="ARBA00006484"/>
    </source>
</evidence>
<accession>A0A9P6VRW2</accession>